<keyword evidence="2" id="KW-1133">Transmembrane helix</keyword>
<evidence type="ECO:0000313" key="5">
    <source>
        <dbReference type="Proteomes" id="UP000076154"/>
    </source>
</evidence>
<feature type="region of interest" description="Disordered" evidence="1">
    <location>
        <begin position="302"/>
        <end position="344"/>
    </location>
</feature>
<dbReference type="InterPro" id="IPR045340">
    <property type="entry name" value="DUF6533"/>
</dbReference>
<protein>
    <recommendedName>
        <fullName evidence="3">DUF6533 domain-containing protein</fullName>
    </recommendedName>
</protein>
<keyword evidence="5" id="KW-1185">Reference proteome</keyword>
<feature type="domain" description="DUF6533" evidence="3">
    <location>
        <begin position="27"/>
        <end position="69"/>
    </location>
</feature>
<feature type="compositionally biased region" description="Basic and acidic residues" evidence="1">
    <location>
        <begin position="330"/>
        <end position="344"/>
    </location>
</feature>
<dbReference type="AlphaFoldDB" id="A0A369K5P0"/>
<reference evidence="4" key="1">
    <citation type="submission" date="2018-04" db="EMBL/GenBank/DDBJ databases">
        <title>Whole genome sequencing of Hypsizygus marmoreus.</title>
        <authorList>
            <person name="Choi I.-G."/>
            <person name="Min B."/>
            <person name="Kim J.-G."/>
            <person name="Kim S."/>
            <person name="Oh Y.-L."/>
            <person name="Kong W.-S."/>
            <person name="Park H."/>
            <person name="Jeong J."/>
            <person name="Song E.-S."/>
        </authorList>
    </citation>
    <scope>NUCLEOTIDE SEQUENCE [LARGE SCALE GENOMIC DNA]</scope>
    <source>
        <strain evidence="4">51987-8</strain>
    </source>
</reference>
<evidence type="ECO:0000313" key="4">
    <source>
        <dbReference type="EMBL" id="RDB27163.1"/>
    </source>
</evidence>
<evidence type="ECO:0000256" key="2">
    <source>
        <dbReference type="SAM" id="Phobius"/>
    </source>
</evidence>
<organism evidence="4 5">
    <name type="scientific">Hypsizygus marmoreus</name>
    <name type="common">White beech mushroom</name>
    <name type="synonym">Agaricus marmoreus</name>
    <dbReference type="NCBI Taxonomy" id="39966"/>
    <lineage>
        <taxon>Eukaryota</taxon>
        <taxon>Fungi</taxon>
        <taxon>Dikarya</taxon>
        <taxon>Basidiomycota</taxon>
        <taxon>Agaricomycotina</taxon>
        <taxon>Agaricomycetes</taxon>
        <taxon>Agaricomycetidae</taxon>
        <taxon>Agaricales</taxon>
        <taxon>Tricholomatineae</taxon>
        <taxon>Lyophyllaceae</taxon>
        <taxon>Hypsizygus</taxon>
    </lineage>
</organism>
<dbReference type="STRING" id="39966.A0A369K5P0"/>
<evidence type="ECO:0000256" key="1">
    <source>
        <dbReference type="SAM" id="MobiDB-lite"/>
    </source>
</evidence>
<dbReference type="EMBL" id="LUEZ02000018">
    <property type="protein sequence ID" value="RDB27163.1"/>
    <property type="molecule type" value="Genomic_DNA"/>
</dbReference>
<feature type="transmembrane region" description="Helical" evidence="2">
    <location>
        <begin position="123"/>
        <end position="142"/>
    </location>
</feature>
<dbReference type="Proteomes" id="UP000076154">
    <property type="component" value="Unassembled WGS sequence"/>
</dbReference>
<accession>A0A369K5P0</accession>
<name>A0A369K5P0_HYPMA</name>
<dbReference type="Pfam" id="PF20151">
    <property type="entry name" value="DUF6533"/>
    <property type="match status" value="1"/>
</dbReference>
<sequence>MSAMQPLTPAARQALEASAYHLFVSKYYALASTAMLVYDNMLTFDREVEAVWRSRWSGVKVLFFFNRYANIVAYLASLIAINSTWPASHYVHFPGIFNMIQQVVIAAILILFTFALFNRSRSVLVIVGTTLAAQLVVTGWSLGAVTSVPLPSGFIGCIYAGKKGTGIRVTTAWIMQLVFISVVFGLMIWKAVKLQRVQVRAPLITIMTRDGLKYFGVIFSANFVNVMNFSNHSDVSSLAPSSLSPTYYDRTPSMINRLILSVREEARRPFRNISGTELPQSTFIAEMTYDSDATTTIRSVPRPKVTTLPLHSASGGTTEFSHHSHNSHTHNLESYEMPRRSTKS</sequence>
<keyword evidence="2" id="KW-0472">Membrane</keyword>
<gene>
    <name evidence="4" type="ORF">Hypma_004569</name>
</gene>
<feature type="transmembrane region" description="Helical" evidence="2">
    <location>
        <begin position="59"/>
        <end position="81"/>
    </location>
</feature>
<dbReference type="OrthoDB" id="3242376at2759"/>
<feature type="transmembrane region" description="Helical" evidence="2">
    <location>
        <begin position="93"/>
        <end position="116"/>
    </location>
</feature>
<feature type="transmembrane region" description="Helical" evidence="2">
    <location>
        <begin position="173"/>
        <end position="192"/>
    </location>
</feature>
<evidence type="ECO:0000259" key="3">
    <source>
        <dbReference type="Pfam" id="PF20151"/>
    </source>
</evidence>
<keyword evidence="2" id="KW-0812">Transmembrane</keyword>
<proteinExistence type="predicted"/>
<dbReference type="InParanoid" id="A0A369K5P0"/>
<comment type="caution">
    <text evidence="4">The sequence shown here is derived from an EMBL/GenBank/DDBJ whole genome shotgun (WGS) entry which is preliminary data.</text>
</comment>